<dbReference type="PANTHER" id="PTHR44051:SF2">
    <property type="entry name" value="HYPOTHETICAL GLUTATHIONE S-TRANSFERASE LIKE PROTEIN"/>
    <property type="match status" value="1"/>
</dbReference>
<dbReference type="InterPro" id="IPR036249">
    <property type="entry name" value="Thioredoxin-like_sf"/>
</dbReference>
<dbReference type="InterPro" id="IPR004045">
    <property type="entry name" value="Glutathione_S-Trfase_N"/>
</dbReference>
<dbReference type="InterPro" id="IPR040079">
    <property type="entry name" value="Glutathione_S-Trfase"/>
</dbReference>
<dbReference type="Pfam" id="PF02798">
    <property type="entry name" value="GST_N"/>
    <property type="match status" value="1"/>
</dbReference>
<dbReference type="SFLD" id="SFLDS00019">
    <property type="entry name" value="Glutathione_Transferase_(cytos"/>
    <property type="match status" value="1"/>
</dbReference>
<reference evidence="4" key="1">
    <citation type="submission" date="2021-03" db="EMBL/GenBank/DDBJ databases">
        <title>The complete genome sequence of Acetobacter sp. TBRC 12339.</title>
        <authorList>
            <person name="Charoenyingcharoen P."/>
            <person name="Yukphan P."/>
        </authorList>
    </citation>
    <scope>NUCLEOTIDE SEQUENCE</scope>
    <source>
        <strain evidence="4">TBRC 12339</strain>
    </source>
</reference>
<name>A0A939HLG4_9PROT</name>
<keyword evidence="5" id="KW-1185">Reference proteome</keyword>
<dbReference type="PROSITE" id="PS50405">
    <property type="entry name" value="GST_CTER"/>
    <property type="match status" value="1"/>
</dbReference>
<feature type="domain" description="GST N-terminal" evidence="2">
    <location>
        <begin position="1"/>
        <end position="80"/>
    </location>
</feature>
<gene>
    <name evidence="4" type="ORF">J2D77_11005</name>
</gene>
<dbReference type="CDD" id="cd03206">
    <property type="entry name" value="GST_C_7"/>
    <property type="match status" value="1"/>
</dbReference>
<feature type="domain" description="GST C-terminal" evidence="3">
    <location>
        <begin position="85"/>
        <end position="201"/>
    </location>
</feature>
<dbReference type="SUPFAM" id="SSF47616">
    <property type="entry name" value="GST C-terminal domain-like"/>
    <property type="match status" value="1"/>
</dbReference>
<sequence>MLLYDLDASGNCYKIRLFAALTNTKLDLVPVDLASGENHDPDFRKLNPFGEVPVLVDGDFTLRDSQAILVYLAARLANRAWWPEDAMSQATITQWLSVASSEVRNGPNAARLIHKFGDPLDMGTAMHWTDKLLPVLNAHVETQDWFALRRPTIADCALFPYLALAPEGGISLTPYPALMRWLDRVRDLPGFIPVPGLYGDC</sequence>
<dbReference type="SUPFAM" id="SSF52833">
    <property type="entry name" value="Thioredoxin-like"/>
    <property type="match status" value="1"/>
</dbReference>
<dbReference type="Proteomes" id="UP000664073">
    <property type="component" value="Unassembled WGS sequence"/>
</dbReference>
<dbReference type="PANTHER" id="PTHR44051">
    <property type="entry name" value="GLUTATHIONE S-TRANSFERASE-RELATED"/>
    <property type="match status" value="1"/>
</dbReference>
<dbReference type="CDD" id="cd03056">
    <property type="entry name" value="GST_N_4"/>
    <property type="match status" value="1"/>
</dbReference>
<evidence type="ECO:0000256" key="1">
    <source>
        <dbReference type="RuleBase" id="RU003494"/>
    </source>
</evidence>
<dbReference type="EMBL" id="JAFVMH010000005">
    <property type="protein sequence ID" value="MBO1325682.1"/>
    <property type="molecule type" value="Genomic_DNA"/>
</dbReference>
<dbReference type="InterPro" id="IPR004046">
    <property type="entry name" value="GST_C"/>
</dbReference>
<protein>
    <submittedName>
        <fullName evidence="4">Glutathione S-transferase</fullName>
    </submittedName>
</protein>
<evidence type="ECO:0000313" key="5">
    <source>
        <dbReference type="Proteomes" id="UP000664073"/>
    </source>
</evidence>
<dbReference type="RefSeq" id="WP_207846464.1">
    <property type="nucleotide sequence ID" value="NZ_JAFVMH010000005.1"/>
</dbReference>
<evidence type="ECO:0000313" key="4">
    <source>
        <dbReference type="EMBL" id="MBO1325682.1"/>
    </source>
</evidence>
<dbReference type="InterPro" id="IPR036282">
    <property type="entry name" value="Glutathione-S-Trfase_C_sf"/>
</dbReference>
<evidence type="ECO:0000259" key="2">
    <source>
        <dbReference type="PROSITE" id="PS50404"/>
    </source>
</evidence>
<dbReference type="PROSITE" id="PS50404">
    <property type="entry name" value="GST_NTER"/>
    <property type="match status" value="1"/>
</dbReference>
<organism evidence="4 5">
    <name type="scientific">Acetobacter garciniae</name>
    <dbReference type="NCBI Taxonomy" id="2817435"/>
    <lineage>
        <taxon>Bacteria</taxon>
        <taxon>Pseudomonadati</taxon>
        <taxon>Pseudomonadota</taxon>
        <taxon>Alphaproteobacteria</taxon>
        <taxon>Acetobacterales</taxon>
        <taxon>Acetobacteraceae</taxon>
        <taxon>Acetobacter</taxon>
    </lineage>
</organism>
<comment type="similarity">
    <text evidence="1">Belongs to the GST superfamily.</text>
</comment>
<dbReference type="SFLD" id="SFLDG00358">
    <property type="entry name" value="Main_(cytGST)"/>
    <property type="match status" value="1"/>
</dbReference>
<dbReference type="Gene3D" id="1.20.1050.10">
    <property type="match status" value="1"/>
</dbReference>
<accession>A0A939HLG4</accession>
<dbReference type="InterPro" id="IPR010987">
    <property type="entry name" value="Glutathione-S-Trfase_C-like"/>
</dbReference>
<proteinExistence type="inferred from homology"/>
<dbReference type="Gene3D" id="3.40.30.10">
    <property type="entry name" value="Glutaredoxin"/>
    <property type="match status" value="1"/>
</dbReference>
<dbReference type="AlphaFoldDB" id="A0A939HLG4"/>
<evidence type="ECO:0000259" key="3">
    <source>
        <dbReference type="PROSITE" id="PS50405"/>
    </source>
</evidence>
<dbReference type="Pfam" id="PF00043">
    <property type="entry name" value="GST_C"/>
    <property type="match status" value="1"/>
</dbReference>
<comment type="caution">
    <text evidence="4">The sequence shown here is derived from an EMBL/GenBank/DDBJ whole genome shotgun (WGS) entry which is preliminary data.</text>
</comment>